<dbReference type="EMBL" id="BLAX01000001">
    <property type="protein sequence ID" value="GET31454.1"/>
    <property type="molecule type" value="Genomic_DNA"/>
</dbReference>
<organism evidence="1 2">
    <name type="scientific">Prolixibacter bellariivorans</name>
    <dbReference type="NCBI Taxonomy" id="314319"/>
    <lineage>
        <taxon>Bacteria</taxon>
        <taxon>Pseudomonadati</taxon>
        <taxon>Bacteroidota</taxon>
        <taxon>Bacteroidia</taxon>
        <taxon>Marinilabiliales</taxon>
        <taxon>Prolixibacteraceae</taxon>
        <taxon>Prolixibacter</taxon>
    </lineage>
</organism>
<evidence type="ECO:0000313" key="2">
    <source>
        <dbReference type="Proteomes" id="UP000391834"/>
    </source>
</evidence>
<gene>
    <name evidence="1" type="ORF">PbJCM13498_03170</name>
</gene>
<evidence type="ECO:0008006" key="3">
    <source>
        <dbReference type="Google" id="ProtNLM"/>
    </source>
</evidence>
<protein>
    <recommendedName>
        <fullName evidence="3">Lipoprotein</fullName>
    </recommendedName>
</protein>
<reference evidence="1 2" key="1">
    <citation type="submission" date="2019-10" db="EMBL/GenBank/DDBJ databases">
        <title>Prolixibacter strains distinguished by the presence of nitrate reductase genes were adept at nitrate-dependent anaerobic corrosion of metallic iron and carbon steel.</title>
        <authorList>
            <person name="Iino T."/>
            <person name="Shono N."/>
            <person name="Ito K."/>
            <person name="Nakamura R."/>
            <person name="Sueoka K."/>
            <person name="Harayama S."/>
            <person name="Ohkuma M."/>
        </authorList>
    </citation>
    <scope>NUCLEOTIDE SEQUENCE [LARGE SCALE GENOMIC DNA]</scope>
    <source>
        <strain evidence="1 2">JCM 13498</strain>
    </source>
</reference>
<evidence type="ECO:0000313" key="1">
    <source>
        <dbReference type="EMBL" id="GET31454.1"/>
    </source>
</evidence>
<keyword evidence="2" id="KW-1185">Reference proteome</keyword>
<dbReference type="AlphaFoldDB" id="A0A5M4AUM5"/>
<sequence>MMKKMKIKIFVPGIFFFILSSCVSIPKETVTLSKVLGNDLVVLHNSHRNLVELYYGKIEDDVNSFVDDVYSPFVIHYVLQAELDKYKKGEPSLYGSIEAAGKVGGKNETDEALNAMLEFQEAANVQIQSKRNELLNPILKQEKEIIDKINESYGNAIYANSTITGYLESARKVKATQQEALSLVGLQGKDTVMTNSLLKVSELVNAAVQKGKEIDVKSNDAYAKINEISNQIKKLTSKN</sequence>
<accession>A0A5M4AUM5</accession>
<dbReference type="PROSITE" id="PS51257">
    <property type="entry name" value="PROKAR_LIPOPROTEIN"/>
    <property type="match status" value="1"/>
</dbReference>
<comment type="caution">
    <text evidence="1">The sequence shown here is derived from an EMBL/GenBank/DDBJ whole genome shotgun (WGS) entry which is preliminary data.</text>
</comment>
<proteinExistence type="predicted"/>
<name>A0A5M4AUM5_9BACT</name>
<dbReference type="Proteomes" id="UP000391834">
    <property type="component" value="Unassembled WGS sequence"/>
</dbReference>